<evidence type="ECO:0008006" key="4">
    <source>
        <dbReference type="Google" id="ProtNLM"/>
    </source>
</evidence>
<accession>A0A1V6QES9</accession>
<organism evidence="2 3">
    <name type="scientific">Penicillium antarcticum</name>
    <dbReference type="NCBI Taxonomy" id="416450"/>
    <lineage>
        <taxon>Eukaryota</taxon>
        <taxon>Fungi</taxon>
        <taxon>Dikarya</taxon>
        <taxon>Ascomycota</taxon>
        <taxon>Pezizomycotina</taxon>
        <taxon>Eurotiomycetes</taxon>
        <taxon>Eurotiomycetidae</taxon>
        <taxon>Eurotiales</taxon>
        <taxon>Aspergillaceae</taxon>
        <taxon>Penicillium</taxon>
    </lineage>
</organism>
<sequence>MGAFSIPRYVILNARSKKGSKQQEPAQQITISLEENELASLSRYIQDKTQQKQESLKGLEKAILESCFMPSLRAMLLFRDIAYALTFVIPASYLYHLPYSGVGLWILVRECGHDAFFSPRKVNNLVVQALHSVLHFPYFSWKINHACHHRSTGHMEKHTVFVPSTKEEYSLKTPKAEGVHELREDAHLMTALRLSGHQLLGFLMYLLINISAGSGSIPPTKAGLGSFASHLYPLGNLFISSQKVKVVVSGLSIATMVHPLALVGQRIGWGNVLLFYFLPYVWVNHWIGKTSR</sequence>
<evidence type="ECO:0000256" key="1">
    <source>
        <dbReference type="SAM" id="Phobius"/>
    </source>
</evidence>
<dbReference type="InterPro" id="IPR012171">
    <property type="entry name" value="Fatty_acid_desaturase"/>
</dbReference>
<keyword evidence="1" id="KW-0472">Membrane</keyword>
<dbReference type="STRING" id="416450.A0A1V6QES9"/>
<feature type="transmembrane region" description="Helical" evidence="1">
    <location>
        <begin position="199"/>
        <end position="217"/>
    </location>
</feature>
<keyword evidence="1" id="KW-0812">Transmembrane</keyword>
<evidence type="ECO:0000313" key="2">
    <source>
        <dbReference type="EMBL" id="OQD87721.1"/>
    </source>
</evidence>
<dbReference type="EMBL" id="MDYN01000005">
    <property type="protein sequence ID" value="OQD87721.1"/>
    <property type="molecule type" value="Genomic_DNA"/>
</dbReference>
<name>A0A1V6QES9_9EURO</name>
<protein>
    <recommendedName>
        <fullName evidence="4">Fatty acid desaturase domain-containing protein</fullName>
    </recommendedName>
</protein>
<keyword evidence="3" id="KW-1185">Reference proteome</keyword>
<reference evidence="3" key="1">
    <citation type="journal article" date="2017" name="Nat. Microbiol.">
        <title>Global analysis of biosynthetic gene clusters reveals vast potential of secondary metabolite production in Penicillium species.</title>
        <authorList>
            <person name="Nielsen J.C."/>
            <person name="Grijseels S."/>
            <person name="Prigent S."/>
            <person name="Ji B."/>
            <person name="Dainat J."/>
            <person name="Nielsen K.F."/>
            <person name="Frisvad J.C."/>
            <person name="Workman M."/>
            <person name="Nielsen J."/>
        </authorList>
    </citation>
    <scope>NUCLEOTIDE SEQUENCE [LARGE SCALE GENOMIC DNA]</scope>
    <source>
        <strain evidence="3">IBT 31811</strain>
    </source>
</reference>
<dbReference type="Proteomes" id="UP000191672">
    <property type="component" value="Unassembled WGS sequence"/>
</dbReference>
<comment type="caution">
    <text evidence="2">The sequence shown here is derived from an EMBL/GenBank/DDBJ whole genome shotgun (WGS) entry which is preliminary data.</text>
</comment>
<evidence type="ECO:0000313" key="3">
    <source>
        <dbReference type="Proteomes" id="UP000191672"/>
    </source>
</evidence>
<dbReference type="AlphaFoldDB" id="A0A1V6QES9"/>
<feature type="transmembrane region" description="Helical" evidence="1">
    <location>
        <begin position="267"/>
        <end position="287"/>
    </location>
</feature>
<dbReference type="GO" id="GO:0016491">
    <property type="term" value="F:oxidoreductase activity"/>
    <property type="evidence" value="ECO:0007669"/>
    <property type="project" value="InterPro"/>
</dbReference>
<proteinExistence type="predicted"/>
<dbReference type="PANTHER" id="PTHR32100">
    <property type="entry name" value="OMEGA-6 FATTY ACID DESATURASE, CHLOROPLASTIC"/>
    <property type="match status" value="1"/>
</dbReference>
<keyword evidence="1" id="KW-1133">Transmembrane helix</keyword>
<gene>
    <name evidence="2" type="ORF">PENANT_c005G02314</name>
</gene>